<feature type="compositionally biased region" description="Basic and acidic residues" evidence="3">
    <location>
        <begin position="174"/>
        <end position="186"/>
    </location>
</feature>
<evidence type="ECO:0000256" key="1">
    <source>
        <dbReference type="ARBA" id="ARBA00023015"/>
    </source>
</evidence>
<dbReference type="EnsemblPlants" id="Solyc08g041760.2.1">
    <property type="protein sequence ID" value="Solyc08g041760.2.1"/>
    <property type="gene ID" value="Solyc08g041760.2"/>
</dbReference>
<dbReference type="PaxDb" id="4081-Solyc08g041760.1.1"/>
<organism evidence="4">
    <name type="scientific">Solanum lycopersicum</name>
    <name type="common">Tomato</name>
    <name type="synonym">Lycopersicon esculentum</name>
    <dbReference type="NCBI Taxonomy" id="4081"/>
    <lineage>
        <taxon>Eukaryota</taxon>
        <taxon>Viridiplantae</taxon>
        <taxon>Streptophyta</taxon>
        <taxon>Embryophyta</taxon>
        <taxon>Tracheophyta</taxon>
        <taxon>Spermatophyta</taxon>
        <taxon>Magnoliopsida</taxon>
        <taxon>eudicotyledons</taxon>
        <taxon>Gunneridae</taxon>
        <taxon>Pentapetalae</taxon>
        <taxon>asterids</taxon>
        <taxon>lamiids</taxon>
        <taxon>Solanales</taxon>
        <taxon>Solanaceae</taxon>
        <taxon>Solanoideae</taxon>
        <taxon>Solaneae</taxon>
        <taxon>Solanum</taxon>
        <taxon>Solanum subgen. Lycopersicon</taxon>
    </lineage>
</organism>
<reference evidence="4" key="1">
    <citation type="journal article" date="2012" name="Nature">
        <title>The tomato genome sequence provides insights into fleshy fruit evolution.</title>
        <authorList>
            <consortium name="Tomato Genome Consortium"/>
        </authorList>
    </citation>
    <scope>NUCLEOTIDE SEQUENCE [LARGE SCALE GENOMIC DNA]</scope>
    <source>
        <strain evidence="4">cv. Heinz 1706</strain>
    </source>
</reference>
<evidence type="ECO:0000256" key="3">
    <source>
        <dbReference type="SAM" id="MobiDB-lite"/>
    </source>
</evidence>
<keyword evidence="1" id="KW-0805">Transcription regulation</keyword>
<protein>
    <submittedName>
        <fullName evidence="4">Uncharacterized protein</fullName>
    </submittedName>
</protein>
<proteinExistence type="predicted"/>
<dbReference type="STRING" id="4081.A0A3Q7HKN6"/>
<evidence type="ECO:0000313" key="4">
    <source>
        <dbReference type="EnsemblPlants" id="Solyc08g041760.2.1"/>
    </source>
</evidence>
<dbReference type="Gramene" id="Solyc08g041760.2.1">
    <property type="protein sequence ID" value="Solyc08g041760.2.1"/>
    <property type="gene ID" value="Solyc08g041760.2"/>
</dbReference>
<dbReference type="AlphaFoldDB" id="A0A3Q7HKN6"/>
<feature type="region of interest" description="Disordered" evidence="3">
    <location>
        <begin position="173"/>
        <end position="193"/>
    </location>
</feature>
<keyword evidence="5" id="KW-1185">Reference proteome</keyword>
<dbReference type="PANTHER" id="PTHR45838">
    <property type="entry name" value="HISTONE-LYSINE-N-METHYLTRANSFERASE 2 KMT2 FAMILY MEMBER"/>
    <property type="match status" value="1"/>
</dbReference>
<evidence type="ECO:0000313" key="5">
    <source>
        <dbReference type="Proteomes" id="UP000004994"/>
    </source>
</evidence>
<sequence>MRSLNTLSCTGKVNCHDAKVVGTQSDLLKADEGYYLGVDAAANCSFIDTSMFPEMHDKAYRRVVRPIVGQKYGVISNVNPSKPVKFVSLRKICDLLEKYSSSGNSTAKLTSVKFRKASAKEKHRHINRSPYLKKVKCCNANCVVTTKKSKSRLLTSSQLDPCQSLEQSKRAHFHGGEEGARIHPREGGSTCGRTERYKGRKKEGLRYNLHQYSESGGGGLIAQEQLNAWIHITGQNTSRKEILRLPHKDVGYDYRKEYVHYKHSKGWKSLVVYKSGIHAPCVYTSRFILQSEMISSVSILFL</sequence>
<dbReference type="InParanoid" id="A0A3Q7HKN6"/>
<reference evidence="4" key="2">
    <citation type="submission" date="2019-01" db="UniProtKB">
        <authorList>
            <consortium name="EnsemblPlants"/>
        </authorList>
    </citation>
    <scope>IDENTIFICATION</scope>
    <source>
        <strain evidence="4">cv. Heinz 1706</strain>
    </source>
</reference>
<name>A0A3Q7HKN6_SOLLC</name>
<dbReference type="PANTHER" id="PTHR45838:SF4">
    <property type="entry name" value="HISTONE-LYSINE N-METHYLTRANSFERASE TRITHORAX"/>
    <property type="match status" value="1"/>
</dbReference>
<accession>A0A3Q7HKN6</accession>
<dbReference type="Proteomes" id="UP000004994">
    <property type="component" value="Chromosome 8"/>
</dbReference>
<keyword evidence="2" id="KW-0804">Transcription</keyword>
<evidence type="ECO:0000256" key="2">
    <source>
        <dbReference type="ARBA" id="ARBA00023163"/>
    </source>
</evidence>